<accession>A0A1N6KB87</accession>
<protein>
    <submittedName>
        <fullName evidence="1">Uncharacterized protein</fullName>
    </submittedName>
</protein>
<name>A0A1N6KB87_9BACT</name>
<sequence length="274" mass="31887">MKKLDSIVAEQALLLRANGYSEEYLNNGEAEGSYVEHLKLALEPVIDKDDLLFDCEPFDMQLLGVFDQKDRVLFTFSYEFDVFNSQITLKQIEARLNDVQLIIIIDKGSDVLASRELYEKVKSLSQVVNNFQEKEAAQYYDNLIEREKHLLATNGYHNTNVEVQFRNTIERGKKDSSIIQSFIIHGTSKTGDMFDKMQYRLHYEYHPLKREFRLKSVYAKVDGEARIFKGTDSYPIPPAIDIYRYLLEEINKKRAALILNNIPDSNFSKGRYIK</sequence>
<dbReference type="STRING" id="536979.SAMN04488055_5485"/>
<dbReference type="EMBL" id="FSRA01000002">
    <property type="protein sequence ID" value="SIO53815.1"/>
    <property type="molecule type" value="Genomic_DNA"/>
</dbReference>
<evidence type="ECO:0000313" key="2">
    <source>
        <dbReference type="Proteomes" id="UP000185003"/>
    </source>
</evidence>
<gene>
    <name evidence="1" type="ORF">SAMN04488055_5485</name>
</gene>
<proteinExistence type="predicted"/>
<dbReference type="RefSeq" id="WP_074242707.1">
    <property type="nucleotide sequence ID" value="NZ_FSRA01000002.1"/>
</dbReference>
<dbReference type="Proteomes" id="UP000185003">
    <property type="component" value="Unassembled WGS sequence"/>
</dbReference>
<dbReference type="AlphaFoldDB" id="A0A1N6KB87"/>
<keyword evidence="2" id="KW-1185">Reference proteome</keyword>
<dbReference type="OrthoDB" id="83260at563835"/>
<evidence type="ECO:0000313" key="1">
    <source>
        <dbReference type="EMBL" id="SIO53815.1"/>
    </source>
</evidence>
<reference evidence="1 2" key="1">
    <citation type="submission" date="2016-11" db="EMBL/GenBank/DDBJ databases">
        <authorList>
            <person name="Jaros S."/>
            <person name="Januszkiewicz K."/>
            <person name="Wedrychowicz H."/>
        </authorList>
    </citation>
    <scope>NUCLEOTIDE SEQUENCE [LARGE SCALE GENOMIC DNA]</scope>
    <source>
        <strain evidence="1 2">DSM 24787</strain>
    </source>
</reference>
<organism evidence="1 2">
    <name type="scientific">Chitinophaga niabensis</name>
    <dbReference type="NCBI Taxonomy" id="536979"/>
    <lineage>
        <taxon>Bacteria</taxon>
        <taxon>Pseudomonadati</taxon>
        <taxon>Bacteroidota</taxon>
        <taxon>Chitinophagia</taxon>
        <taxon>Chitinophagales</taxon>
        <taxon>Chitinophagaceae</taxon>
        <taxon>Chitinophaga</taxon>
    </lineage>
</organism>